<evidence type="ECO:0008006" key="2">
    <source>
        <dbReference type="Google" id="ProtNLM"/>
    </source>
</evidence>
<reference evidence="1" key="2">
    <citation type="submission" date="2018-07" db="EMBL/GenBank/DDBJ databases">
        <authorList>
            <person name="Mckenzie S.K."/>
            <person name="Kronauer D.J.C."/>
        </authorList>
    </citation>
    <scope>NUCLEOTIDE SEQUENCE</scope>
    <source>
        <strain evidence="1">Clonal line C1</strain>
    </source>
</reference>
<dbReference type="EMBL" id="QOIP01000007">
    <property type="protein sequence ID" value="RLU20280.1"/>
    <property type="molecule type" value="Genomic_DNA"/>
</dbReference>
<evidence type="ECO:0000313" key="1">
    <source>
        <dbReference type="EMBL" id="RLU20280.1"/>
    </source>
</evidence>
<comment type="caution">
    <text evidence="1">The sequence shown here is derived from an EMBL/GenBank/DDBJ whole genome shotgun (WGS) entry which is preliminary data.</text>
</comment>
<proteinExistence type="predicted"/>
<dbReference type="Proteomes" id="UP000279307">
    <property type="component" value="Chromosome 7"/>
</dbReference>
<organism evidence="1">
    <name type="scientific">Ooceraea biroi</name>
    <name type="common">Clonal raider ant</name>
    <name type="synonym">Cerapachys biroi</name>
    <dbReference type="NCBI Taxonomy" id="2015173"/>
    <lineage>
        <taxon>Eukaryota</taxon>
        <taxon>Metazoa</taxon>
        <taxon>Ecdysozoa</taxon>
        <taxon>Arthropoda</taxon>
        <taxon>Hexapoda</taxon>
        <taxon>Insecta</taxon>
        <taxon>Pterygota</taxon>
        <taxon>Neoptera</taxon>
        <taxon>Endopterygota</taxon>
        <taxon>Hymenoptera</taxon>
        <taxon>Apocrita</taxon>
        <taxon>Aculeata</taxon>
        <taxon>Formicoidea</taxon>
        <taxon>Formicidae</taxon>
        <taxon>Dorylinae</taxon>
        <taxon>Ooceraea</taxon>
    </lineage>
</organism>
<name>A0A3L8DIL1_OOCBI</name>
<accession>A0A3L8DIL1</accession>
<dbReference type="AlphaFoldDB" id="A0A3L8DIL1"/>
<reference evidence="1" key="1">
    <citation type="journal article" date="2018" name="Genome Res.">
        <title>The genomic architecture and molecular evolution of ant odorant receptors.</title>
        <authorList>
            <person name="McKenzie S.K."/>
            <person name="Kronauer D.J.C."/>
        </authorList>
    </citation>
    <scope>NUCLEOTIDE SEQUENCE [LARGE SCALE GENOMIC DNA]</scope>
    <source>
        <strain evidence="1">Clonal line C1</strain>
    </source>
</reference>
<gene>
    <name evidence="1" type="ORF">DMN91_006887</name>
</gene>
<dbReference type="OrthoDB" id="7700848at2759"/>
<protein>
    <recommendedName>
        <fullName evidence="2">Reverse transcriptase zinc-binding domain-containing protein</fullName>
    </recommendedName>
</protein>
<sequence>MQPSVRYLGVWLDSHLNFEEYFRRVGAKATGVSRALCRLMPNLRGPNESKRRLYANVVTAVILYRASIWSPALDASAKSGRLLRGFQRDICIRVCSTYRTASFAAVTLLARSPLWALVAAERRRVFLRVRDMRRGGNATLSDVDNIRMEEGVETRPQWETWLGGDGIAGEHTRLAILPCMNDWMMRNWGSLHFHMTQIITGHGCFGTYLARIGKVPNARCFYCPAVSDSSEHTLMECTAWIAERDVLKGVLGRPLSLAAVLEGTVSRREVWSALSTFCSALMRAKEEAERLRQAPNPPRRNGDPG</sequence>